<accession>A0ABN2W8I0</accession>
<protein>
    <submittedName>
        <fullName evidence="1">Uncharacterized protein</fullName>
    </submittedName>
</protein>
<dbReference type="Gene3D" id="3.40.50.12580">
    <property type="match status" value="1"/>
</dbReference>
<dbReference type="InterPro" id="IPR043148">
    <property type="entry name" value="TagF_C"/>
</dbReference>
<proteinExistence type="predicted"/>
<organism evidence="1 2">
    <name type="scientific">Streptomyces albiaxialis</name>
    <dbReference type="NCBI Taxonomy" id="329523"/>
    <lineage>
        <taxon>Bacteria</taxon>
        <taxon>Bacillati</taxon>
        <taxon>Actinomycetota</taxon>
        <taxon>Actinomycetes</taxon>
        <taxon>Kitasatosporales</taxon>
        <taxon>Streptomycetaceae</taxon>
        <taxon>Streptomyces</taxon>
    </lineage>
</organism>
<dbReference type="SUPFAM" id="SSF53756">
    <property type="entry name" value="UDP-Glycosyltransferase/glycogen phosphorylase"/>
    <property type="match status" value="1"/>
</dbReference>
<comment type="caution">
    <text evidence="1">The sequence shown here is derived from an EMBL/GenBank/DDBJ whole genome shotgun (WGS) entry which is preliminary data.</text>
</comment>
<gene>
    <name evidence="1" type="ORF">GCM10009801_48010</name>
</gene>
<sequence length="420" mass="46539">MSDPDITRESAVLRDGKGWMPEHDRKKLLVIVHTEVYGKRLQDLLPLLESDLRIEVAFTVAPHAFNGGTTRFLRSLGATVVSWEEAVHGSYDLALAAGSQGTEQVRAPLVRLSHGAGQMSLTRRSQLRPGEPRAPRGVTGRGYLTWSGRVVPKAVVLAHHEDLVELERWCPEALPVAEVAGDPCYDRIRRSLPLRRDYRRALGLDPGRKLVLVSLSWGERSSFSRLGAFLPRLLAELPRDEFRVAVLVHPNVWSRFGPWQVRAWLADCNRAGISVLPPETDWRQPLIAADWIIGDYGSVTLYGTMTGAPILMTHFPYWDANPQSPGVDLALTAPALSPSRPLAEQLAFAAEEYRAEAHADIAARVSSEPGRFNHNFRRLMYRVLGLGQPAYPPATEPLPLPAPLEGAVWESGHEPWGEAV</sequence>
<evidence type="ECO:0000313" key="2">
    <source>
        <dbReference type="Proteomes" id="UP001500016"/>
    </source>
</evidence>
<evidence type="ECO:0000313" key="1">
    <source>
        <dbReference type="EMBL" id="GAA2085948.1"/>
    </source>
</evidence>
<keyword evidence="2" id="KW-1185">Reference proteome</keyword>
<dbReference type="Proteomes" id="UP001500016">
    <property type="component" value="Unassembled WGS sequence"/>
</dbReference>
<reference evidence="1 2" key="1">
    <citation type="journal article" date="2019" name="Int. J. Syst. Evol. Microbiol.">
        <title>The Global Catalogue of Microorganisms (GCM) 10K type strain sequencing project: providing services to taxonomists for standard genome sequencing and annotation.</title>
        <authorList>
            <consortium name="The Broad Institute Genomics Platform"/>
            <consortium name="The Broad Institute Genome Sequencing Center for Infectious Disease"/>
            <person name="Wu L."/>
            <person name="Ma J."/>
        </authorList>
    </citation>
    <scope>NUCLEOTIDE SEQUENCE [LARGE SCALE GENOMIC DNA]</scope>
    <source>
        <strain evidence="1 2">JCM 15478</strain>
    </source>
</reference>
<name>A0ABN2W8I0_9ACTN</name>
<dbReference type="EMBL" id="BAAAPE010000013">
    <property type="protein sequence ID" value="GAA2085948.1"/>
    <property type="molecule type" value="Genomic_DNA"/>
</dbReference>